<sequence length="186" mass="20303">MSDPELKIIQSATGMDGVIASGNTPLWIVQPETLGAPLTDQAKTFPLKALTTATDTVKADCHMNMDGFSATRSLTNRDRKRMCEKFTQSVKTGESIDLTLSAIYDQQAGAEELINAVYTALPEGQSVYVVQAFGWDSQKPVTAETKVDVYRMNVQQRSKNQPVDGEDLMFTATGSGDLYLQDVKLA</sequence>
<keyword evidence="2" id="KW-1185">Reference proteome</keyword>
<proteinExistence type="predicted"/>
<evidence type="ECO:0008006" key="3">
    <source>
        <dbReference type="Google" id="ProtNLM"/>
    </source>
</evidence>
<dbReference type="EMBL" id="CP044108">
    <property type="protein sequence ID" value="QEU11650.1"/>
    <property type="molecule type" value="Genomic_DNA"/>
</dbReference>
<evidence type="ECO:0000313" key="2">
    <source>
        <dbReference type="Proteomes" id="UP000323865"/>
    </source>
</evidence>
<dbReference type="Pfam" id="PF25595">
    <property type="entry name" value="Phage_TTP_16"/>
    <property type="match status" value="1"/>
</dbReference>
<gene>
    <name evidence="1" type="ORF">FOB48_04630</name>
</gene>
<organism evidence="1 2">
    <name type="scientific">Dermabacter vaginalis</name>
    <dbReference type="NCBI Taxonomy" id="1630135"/>
    <lineage>
        <taxon>Bacteria</taxon>
        <taxon>Bacillati</taxon>
        <taxon>Actinomycetota</taxon>
        <taxon>Actinomycetes</taxon>
        <taxon>Micrococcales</taxon>
        <taxon>Dermabacteraceae</taxon>
        <taxon>Dermabacter</taxon>
    </lineage>
</organism>
<accession>A0ABX6A3D5</accession>
<dbReference type="InterPro" id="IPR058009">
    <property type="entry name" value="TTP_Phage_16"/>
</dbReference>
<reference evidence="1 2" key="1">
    <citation type="submission" date="2019-09" db="EMBL/GenBank/DDBJ databases">
        <title>FDA dAtabase for Regulatory Grade micrObial Sequences (FDA-ARGOS): Supporting development and validation of Infectious Disease Dx tests.</title>
        <authorList>
            <person name="Sciortino C."/>
            <person name="Tallon L."/>
            <person name="Sadzewicz L."/>
            <person name="Vavikolanu K."/>
            <person name="Mehta A."/>
            <person name="Aluvathingal J."/>
            <person name="Nadendla S."/>
            <person name="Nandy P."/>
            <person name="Geyer C."/>
            <person name="Yan Y."/>
            <person name="Sichtig H."/>
        </authorList>
    </citation>
    <scope>NUCLEOTIDE SEQUENCE [LARGE SCALE GENOMIC DNA]</scope>
    <source>
        <strain evidence="1 2">FDAARGOS_640</strain>
    </source>
</reference>
<dbReference type="RefSeq" id="WP_150333036.1">
    <property type="nucleotide sequence ID" value="NZ_CP044108.1"/>
</dbReference>
<name>A0ABX6A3D5_9MICO</name>
<protein>
    <recommendedName>
        <fullName evidence="3">Major tail protein</fullName>
    </recommendedName>
</protein>
<evidence type="ECO:0000313" key="1">
    <source>
        <dbReference type="EMBL" id="QEU11650.1"/>
    </source>
</evidence>
<dbReference type="Proteomes" id="UP000323865">
    <property type="component" value="Chromosome"/>
</dbReference>